<sequence>MAASSSKNDLPKLFVYDLDYTLWRCWCDTHITPPIKAHPTEPGTAIKDRYGSEMAFYPDVPGIIADLSSTKNVQIAAASRTHAPDLARAMLSLLHIDGRRAIDHFSVLEIYPDSKITHFKALHEKTGIAYADMIFFDDESRNKEVERKLGVKFVLVRNGLSRKLHDRAVAEWRRERRV</sequence>
<dbReference type="SFLD" id="SFLDG01131">
    <property type="entry name" value="C1.5.2:_MDP_Like"/>
    <property type="match status" value="1"/>
</dbReference>
<dbReference type="NCBIfam" id="TIGR01681">
    <property type="entry name" value="HAD-SF-IIIC"/>
    <property type="match status" value="1"/>
</dbReference>
<comment type="caution">
    <text evidence="1">The sequence shown here is derived from an EMBL/GenBank/DDBJ whole genome shotgun (WGS) entry which is preliminary data.</text>
</comment>
<dbReference type="RefSeq" id="XP_064766326.1">
    <property type="nucleotide sequence ID" value="XM_064915381.1"/>
</dbReference>
<dbReference type="InterPro" id="IPR035679">
    <property type="entry name" value="MDP-1_euk"/>
</dbReference>
<dbReference type="SFLD" id="SFLDG01129">
    <property type="entry name" value="C1.5:_HAD__Beta-PGM__Phosphata"/>
    <property type="match status" value="1"/>
</dbReference>
<dbReference type="Gene3D" id="3.40.50.1000">
    <property type="entry name" value="HAD superfamily/HAD-like"/>
    <property type="match status" value="1"/>
</dbReference>
<protein>
    <submittedName>
        <fullName evidence="1">Magnesium-dependent phosphatase-1</fullName>
    </submittedName>
</protein>
<evidence type="ECO:0000313" key="1">
    <source>
        <dbReference type="EMBL" id="KAK7203293.1"/>
    </source>
</evidence>
<reference evidence="1 2" key="1">
    <citation type="submission" date="2024-03" db="EMBL/GenBank/DDBJ databases">
        <title>Genome-scale model development and genomic sequencing of the oleaginous clade Lipomyces.</title>
        <authorList>
            <consortium name="Lawrence Berkeley National Laboratory"/>
            <person name="Czajka J.J."/>
            <person name="Han Y."/>
            <person name="Kim J."/>
            <person name="Mondo S.J."/>
            <person name="Hofstad B.A."/>
            <person name="Robles A."/>
            <person name="Haridas S."/>
            <person name="Riley R."/>
            <person name="LaButti K."/>
            <person name="Pangilinan J."/>
            <person name="Andreopoulos W."/>
            <person name="Lipzen A."/>
            <person name="Yan J."/>
            <person name="Wang M."/>
            <person name="Ng V."/>
            <person name="Grigoriev I.V."/>
            <person name="Spatafora J.W."/>
            <person name="Magnuson J.K."/>
            <person name="Baker S.E."/>
            <person name="Pomraning K.R."/>
        </authorList>
    </citation>
    <scope>NUCLEOTIDE SEQUENCE [LARGE SCALE GENOMIC DNA]</scope>
    <source>
        <strain evidence="1 2">Phaff 52-87</strain>
    </source>
</reference>
<dbReference type="InterPro" id="IPR010036">
    <property type="entry name" value="MDP_1_eu_arc"/>
</dbReference>
<evidence type="ECO:0000313" key="2">
    <source>
        <dbReference type="Proteomes" id="UP001498771"/>
    </source>
</evidence>
<name>A0ABR1F2E6_9ASCO</name>
<dbReference type="CDD" id="cd07501">
    <property type="entry name" value="HAD_MDP-1_like"/>
    <property type="match status" value="1"/>
</dbReference>
<dbReference type="PANTHER" id="PTHR17901:SF14">
    <property type="entry name" value="MAGNESIUM-DEPENDENT PHOSPHATASE 1"/>
    <property type="match status" value="1"/>
</dbReference>
<organism evidence="1 2">
    <name type="scientific">Myxozyma melibiosi</name>
    <dbReference type="NCBI Taxonomy" id="54550"/>
    <lineage>
        <taxon>Eukaryota</taxon>
        <taxon>Fungi</taxon>
        <taxon>Dikarya</taxon>
        <taxon>Ascomycota</taxon>
        <taxon>Saccharomycotina</taxon>
        <taxon>Lipomycetes</taxon>
        <taxon>Lipomycetales</taxon>
        <taxon>Lipomycetaceae</taxon>
        <taxon>Myxozyma</taxon>
    </lineage>
</organism>
<dbReference type="InterPro" id="IPR010033">
    <property type="entry name" value="HAD_SF_ppase_IIIC"/>
</dbReference>
<gene>
    <name evidence="1" type="ORF">BZA70DRAFT_75248</name>
</gene>
<dbReference type="GeneID" id="90040893"/>
<dbReference type="Pfam" id="PF12689">
    <property type="entry name" value="Acid_PPase"/>
    <property type="match status" value="1"/>
</dbReference>
<dbReference type="EMBL" id="JBBJBU010000012">
    <property type="protein sequence ID" value="KAK7203293.1"/>
    <property type="molecule type" value="Genomic_DNA"/>
</dbReference>
<accession>A0ABR1F2E6</accession>
<dbReference type="PANTHER" id="PTHR17901">
    <property type="entry name" value="MAGNESIUM-DEPENDENT PHOSPHATASE 1 MDP1"/>
    <property type="match status" value="1"/>
</dbReference>
<keyword evidence="2" id="KW-1185">Reference proteome</keyword>
<dbReference type="InterPro" id="IPR023214">
    <property type="entry name" value="HAD_sf"/>
</dbReference>
<dbReference type="NCBIfam" id="TIGR01685">
    <property type="entry name" value="MDP-1"/>
    <property type="match status" value="1"/>
</dbReference>
<dbReference type="SFLD" id="SFLDS00003">
    <property type="entry name" value="Haloacid_Dehalogenase"/>
    <property type="match status" value="1"/>
</dbReference>
<proteinExistence type="predicted"/>
<dbReference type="Proteomes" id="UP001498771">
    <property type="component" value="Unassembled WGS sequence"/>
</dbReference>
<dbReference type="InterPro" id="IPR036412">
    <property type="entry name" value="HAD-like_sf"/>
</dbReference>
<dbReference type="SUPFAM" id="SSF56784">
    <property type="entry name" value="HAD-like"/>
    <property type="match status" value="1"/>
</dbReference>